<dbReference type="Gene3D" id="1.10.10.60">
    <property type="entry name" value="Homeodomain-like"/>
    <property type="match status" value="2"/>
</dbReference>
<dbReference type="InterPro" id="IPR001005">
    <property type="entry name" value="SANT/Myb"/>
</dbReference>
<organism evidence="8 9">
    <name type="scientific">Tritrichomonas musculus</name>
    <dbReference type="NCBI Taxonomy" id="1915356"/>
    <lineage>
        <taxon>Eukaryota</taxon>
        <taxon>Metamonada</taxon>
        <taxon>Parabasalia</taxon>
        <taxon>Tritrichomonadida</taxon>
        <taxon>Tritrichomonadidae</taxon>
        <taxon>Tritrichomonas</taxon>
    </lineage>
</organism>
<evidence type="ECO:0000256" key="3">
    <source>
        <dbReference type="ARBA" id="ARBA00023163"/>
    </source>
</evidence>
<protein>
    <recommendedName>
        <fullName evidence="10">Myb-like DNA-binding domain containing protein</fullName>
    </recommendedName>
</protein>
<feature type="domain" description="HTH myb-type" evidence="7">
    <location>
        <begin position="72"/>
        <end position="120"/>
    </location>
</feature>
<name>A0ABR2K1N9_9EUKA</name>
<reference evidence="8 9" key="1">
    <citation type="submission" date="2024-04" db="EMBL/GenBank/DDBJ databases">
        <title>Tritrichomonas musculus Genome.</title>
        <authorList>
            <person name="Alves-Ferreira E."/>
            <person name="Grigg M."/>
            <person name="Lorenzi H."/>
            <person name="Galac M."/>
        </authorList>
    </citation>
    <scope>NUCLEOTIDE SEQUENCE [LARGE SCALE GENOMIC DNA]</scope>
    <source>
        <strain evidence="8 9">EAF2021</strain>
    </source>
</reference>
<evidence type="ECO:0000313" key="8">
    <source>
        <dbReference type="EMBL" id="KAK8884803.1"/>
    </source>
</evidence>
<feature type="region of interest" description="Disordered" evidence="5">
    <location>
        <begin position="168"/>
        <end position="187"/>
    </location>
</feature>
<keyword evidence="1" id="KW-0805">Transcription regulation</keyword>
<dbReference type="InterPro" id="IPR009057">
    <property type="entry name" value="Homeodomain-like_sf"/>
</dbReference>
<feature type="domain" description="HTH myb-type" evidence="7">
    <location>
        <begin position="18"/>
        <end position="69"/>
    </location>
</feature>
<dbReference type="Proteomes" id="UP001470230">
    <property type="component" value="Unassembled WGS sequence"/>
</dbReference>
<evidence type="ECO:0000256" key="2">
    <source>
        <dbReference type="ARBA" id="ARBA00023125"/>
    </source>
</evidence>
<evidence type="ECO:0000256" key="5">
    <source>
        <dbReference type="SAM" id="MobiDB-lite"/>
    </source>
</evidence>
<accession>A0ABR2K1N9</accession>
<dbReference type="InterPro" id="IPR017930">
    <property type="entry name" value="Myb_dom"/>
</dbReference>
<feature type="domain" description="Myb-like" evidence="6">
    <location>
        <begin position="14"/>
        <end position="65"/>
    </location>
</feature>
<dbReference type="EMBL" id="JAPFFF010000008">
    <property type="protein sequence ID" value="KAK8884803.1"/>
    <property type="molecule type" value="Genomic_DNA"/>
</dbReference>
<dbReference type="InterPro" id="IPR051575">
    <property type="entry name" value="Myb-like_DNA-bd"/>
</dbReference>
<feature type="domain" description="Myb-like" evidence="6">
    <location>
        <begin position="66"/>
        <end position="116"/>
    </location>
</feature>
<dbReference type="PROSITE" id="PS51294">
    <property type="entry name" value="HTH_MYB"/>
    <property type="match status" value="2"/>
</dbReference>
<evidence type="ECO:0000256" key="1">
    <source>
        <dbReference type="ARBA" id="ARBA00023015"/>
    </source>
</evidence>
<dbReference type="SMART" id="SM00717">
    <property type="entry name" value="SANT"/>
    <property type="match status" value="2"/>
</dbReference>
<comment type="caution">
    <text evidence="8">The sequence shown here is derived from an EMBL/GenBank/DDBJ whole genome shotgun (WGS) entry which is preliminary data.</text>
</comment>
<evidence type="ECO:0000259" key="7">
    <source>
        <dbReference type="PROSITE" id="PS51294"/>
    </source>
</evidence>
<dbReference type="PROSITE" id="PS50090">
    <property type="entry name" value="MYB_LIKE"/>
    <property type="match status" value="2"/>
</dbReference>
<sequence length="220" mass="25541">MMFVADTFNFPANSEASQRSRFTKDEDEKLKQLVSFHDPPNWNEISKHMKNRTARQCRERYANYLRPNLINGPWTQEEDDLLKQLYEQYGPKWSFISQSFKSRSSVNIKNHYSSLISQKTNKERSSRAPIKSSSSSFVSAGKSKASKIKECSSYLLPQVYVESKDNATFPTNLPNSPKSELTPKSTQDEKCHQLYEEMLAAFQKEEDELWSTFDESMISF</sequence>
<proteinExistence type="predicted"/>
<evidence type="ECO:0000259" key="6">
    <source>
        <dbReference type="PROSITE" id="PS50090"/>
    </source>
</evidence>
<evidence type="ECO:0000256" key="4">
    <source>
        <dbReference type="ARBA" id="ARBA00023242"/>
    </source>
</evidence>
<dbReference type="PANTHER" id="PTHR46621:SF1">
    <property type="entry name" value="SNRNA-ACTIVATING PROTEIN COMPLEX SUBUNIT 4"/>
    <property type="match status" value="1"/>
</dbReference>
<evidence type="ECO:0000313" key="9">
    <source>
        <dbReference type="Proteomes" id="UP001470230"/>
    </source>
</evidence>
<dbReference type="CDD" id="cd00167">
    <property type="entry name" value="SANT"/>
    <property type="match status" value="2"/>
</dbReference>
<keyword evidence="9" id="KW-1185">Reference proteome</keyword>
<gene>
    <name evidence="8" type="ORF">M9Y10_043923</name>
</gene>
<feature type="compositionally biased region" description="Low complexity" evidence="5">
    <location>
        <begin position="127"/>
        <end position="137"/>
    </location>
</feature>
<dbReference type="PANTHER" id="PTHR46621">
    <property type="entry name" value="SNRNA-ACTIVATING PROTEIN COMPLEX SUBUNIT 4"/>
    <property type="match status" value="1"/>
</dbReference>
<dbReference type="SUPFAM" id="SSF46689">
    <property type="entry name" value="Homeodomain-like"/>
    <property type="match status" value="1"/>
</dbReference>
<keyword evidence="2" id="KW-0238">DNA-binding</keyword>
<feature type="compositionally biased region" description="Polar residues" evidence="5">
    <location>
        <begin position="168"/>
        <end position="185"/>
    </location>
</feature>
<feature type="region of interest" description="Disordered" evidence="5">
    <location>
        <begin position="117"/>
        <end position="137"/>
    </location>
</feature>
<evidence type="ECO:0008006" key="10">
    <source>
        <dbReference type="Google" id="ProtNLM"/>
    </source>
</evidence>
<dbReference type="Pfam" id="PF13921">
    <property type="entry name" value="Myb_DNA-bind_6"/>
    <property type="match status" value="1"/>
</dbReference>
<keyword evidence="4" id="KW-0539">Nucleus</keyword>
<keyword evidence="3" id="KW-0804">Transcription</keyword>